<evidence type="ECO:0000256" key="8">
    <source>
        <dbReference type="ARBA" id="ARBA00038436"/>
    </source>
</evidence>
<evidence type="ECO:0000256" key="5">
    <source>
        <dbReference type="ARBA" id="ARBA00022692"/>
    </source>
</evidence>
<dbReference type="PANTHER" id="PTHR35011:SF2">
    <property type="entry name" value="2,3-DIKETO-L-GULONATE TRAP TRANSPORTER SMALL PERMEASE PROTEIN YIAM"/>
    <property type="match status" value="1"/>
</dbReference>
<reference evidence="11 12" key="1">
    <citation type="submission" date="2016-10" db="EMBL/GenBank/DDBJ databases">
        <authorList>
            <person name="de Groot N.N."/>
        </authorList>
    </citation>
    <scope>NUCLEOTIDE SEQUENCE [LARGE SCALE GENOMIC DNA]</scope>
    <source>
        <strain evidence="11 12">CGMCC 1.9157</strain>
    </source>
</reference>
<dbReference type="AlphaFoldDB" id="A0A1I5H663"/>
<dbReference type="GO" id="GO:0005886">
    <property type="term" value="C:plasma membrane"/>
    <property type="evidence" value="ECO:0007669"/>
    <property type="project" value="UniProtKB-SubCell"/>
</dbReference>
<comment type="subcellular location">
    <subcellularLocation>
        <location evidence="1 9">Cell inner membrane</location>
        <topology evidence="1 9">Multi-pass membrane protein</topology>
    </subcellularLocation>
</comment>
<keyword evidence="7 9" id="KW-0472">Membrane</keyword>
<sequence length="157" mass="17647">MEKLDTFIHRTLLWTIASLMFVMMGLTFTQVVARYLMHHSLSWSEEVGRYVFVWISFLGLAAAFRSGAHVALDILSDILSPAPRRVLAVINTSFIFILAISLFFGGIALMKFGMNQRSPALDLPMYLVYLVIPFSGIALGYFALRAVWGHLTAKLED</sequence>
<keyword evidence="12" id="KW-1185">Reference proteome</keyword>
<accession>A0A1I5H663</accession>
<dbReference type="InterPro" id="IPR007387">
    <property type="entry name" value="TRAP_DctQ"/>
</dbReference>
<evidence type="ECO:0000313" key="11">
    <source>
        <dbReference type="EMBL" id="SFO43321.1"/>
    </source>
</evidence>
<evidence type="ECO:0000256" key="3">
    <source>
        <dbReference type="ARBA" id="ARBA00022475"/>
    </source>
</evidence>
<keyword evidence="5 9" id="KW-0812">Transmembrane</keyword>
<evidence type="ECO:0000256" key="2">
    <source>
        <dbReference type="ARBA" id="ARBA00022448"/>
    </source>
</evidence>
<feature type="transmembrane region" description="Helical" evidence="9">
    <location>
        <begin position="12"/>
        <end position="32"/>
    </location>
</feature>
<dbReference type="OrthoDB" id="4964541at2"/>
<dbReference type="PANTHER" id="PTHR35011">
    <property type="entry name" value="2,3-DIKETO-L-GULONATE TRAP TRANSPORTER SMALL PERMEASE PROTEIN YIAM"/>
    <property type="match status" value="1"/>
</dbReference>
<proteinExistence type="inferred from homology"/>
<dbReference type="EMBL" id="FOVR01000006">
    <property type="protein sequence ID" value="SFO43321.1"/>
    <property type="molecule type" value="Genomic_DNA"/>
</dbReference>
<dbReference type="Proteomes" id="UP000199236">
    <property type="component" value="Unassembled WGS sequence"/>
</dbReference>
<comment type="similarity">
    <text evidence="8 9">Belongs to the TRAP transporter small permease family.</text>
</comment>
<feature type="transmembrane region" description="Helical" evidence="9">
    <location>
        <begin position="52"/>
        <end position="75"/>
    </location>
</feature>
<keyword evidence="4 9" id="KW-0997">Cell inner membrane</keyword>
<evidence type="ECO:0000256" key="7">
    <source>
        <dbReference type="ARBA" id="ARBA00023136"/>
    </source>
</evidence>
<dbReference type="STRING" id="655353.SAMN04488056_10630"/>
<keyword evidence="3" id="KW-1003">Cell membrane</keyword>
<dbReference type="GO" id="GO:0022857">
    <property type="term" value="F:transmembrane transporter activity"/>
    <property type="evidence" value="ECO:0007669"/>
    <property type="project" value="UniProtKB-UniRule"/>
</dbReference>
<organism evidence="11 12">
    <name type="scientific">Cohaesibacter marisflavi</name>
    <dbReference type="NCBI Taxonomy" id="655353"/>
    <lineage>
        <taxon>Bacteria</taxon>
        <taxon>Pseudomonadati</taxon>
        <taxon>Pseudomonadota</taxon>
        <taxon>Alphaproteobacteria</taxon>
        <taxon>Hyphomicrobiales</taxon>
        <taxon>Cohaesibacteraceae</taxon>
    </lineage>
</organism>
<comment type="subunit">
    <text evidence="9">The complex comprises the extracytoplasmic solute receptor protein and the two transmembrane proteins.</text>
</comment>
<evidence type="ECO:0000256" key="6">
    <source>
        <dbReference type="ARBA" id="ARBA00022989"/>
    </source>
</evidence>
<protein>
    <recommendedName>
        <fullName evidence="9">TRAP transporter small permease protein</fullName>
    </recommendedName>
</protein>
<comment type="function">
    <text evidence="9">Part of the tripartite ATP-independent periplasmic (TRAP) transport system.</text>
</comment>
<evidence type="ECO:0000256" key="1">
    <source>
        <dbReference type="ARBA" id="ARBA00004429"/>
    </source>
</evidence>
<keyword evidence="2 9" id="KW-0813">Transport</keyword>
<dbReference type="RefSeq" id="WP_090073131.1">
    <property type="nucleotide sequence ID" value="NZ_FOVR01000006.1"/>
</dbReference>
<keyword evidence="6 9" id="KW-1133">Transmembrane helix</keyword>
<feature type="transmembrane region" description="Helical" evidence="9">
    <location>
        <begin position="87"/>
        <end position="114"/>
    </location>
</feature>
<dbReference type="Pfam" id="PF04290">
    <property type="entry name" value="DctQ"/>
    <property type="match status" value="1"/>
</dbReference>
<dbReference type="InterPro" id="IPR055348">
    <property type="entry name" value="DctQ"/>
</dbReference>
<evidence type="ECO:0000256" key="4">
    <source>
        <dbReference type="ARBA" id="ARBA00022519"/>
    </source>
</evidence>
<evidence type="ECO:0000313" key="12">
    <source>
        <dbReference type="Proteomes" id="UP000199236"/>
    </source>
</evidence>
<feature type="transmembrane region" description="Helical" evidence="9">
    <location>
        <begin position="126"/>
        <end position="144"/>
    </location>
</feature>
<name>A0A1I5H663_9HYPH</name>
<evidence type="ECO:0000259" key="10">
    <source>
        <dbReference type="Pfam" id="PF04290"/>
    </source>
</evidence>
<gene>
    <name evidence="11" type="ORF">SAMN04488056_10630</name>
</gene>
<evidence type="ECO:0000256" key="9">
    <source>
        <dbReference type="RuleBase" id="RU369079"/>
    </source>
</evidence>
<dbReference type="GO" id="GO:0015740">
    <property type="term" value="P:C4-dicarboxylate transport"/>
    <property type="evidence" value="ECO:0007669"/>
    <property type="project" value="TreeGrafter"/>
</dbReference>
<feature type="domain" description="Tripartite ATP-independent periplasmic transporters DctQ component" evidence="10">
    <location>
        <begin position="23"/>
        <end position="151"/>
    </location>
</feature>